<dbReference type="InterPro" id="IPR047881">
    <property type="entry name" value="LktA_repeat"/>
</dbReference>
<feature type="region of interest" description="Disordered" evidence="1">
    <location>
        <begin position="5317"/>
        <end position="5340"/>
    </location>
</feature>
<dbReference type="InterPro" id="IPR011049">
    <property type="entry name" value="Serralysin-like_metalloprot_C"/>
</dbReference>
<feature type="region of interest" description="Disordered" evidence="1">
    <location>
        <begin position="433"/>
        <end position="452"/>
    </location>
</feature>
<evidence type="ECO:0000313" key="2">
    <source>
        <dbReference type="EMBL" id="UPU37998.1"/>
    </source>
</evidence>
<gene>
    <name evidence="2" type="ORF">M1B72_09895</name>
</gene>
<reference evidence="2" key="1">
    <citation type="submission" date="2022-04" db="EMBL/GenBank/DDBJ databases">
        <authorList>
            <person name="Liu G."/>
        </authorList>
    </citation>
    <scope>NUCLEOTIDE SEQUENCE</scope>
    <source>
        <strain evidence="2">RG22</strain>
    </source>
</reference>
<feature type="region of interest" description="Disordered" evidence="1">
    <location>
        <begin position="826"/>
        <end position="846"/>
    </location>
</feature>
<accession>A0ABY4LJ22</accession>
<feature type="region of interest" description="Disordered" evidence="1">
    <location>
        <begin position="5181"/>
        <end position="5208"/>
    </location>
</feature>
<dbReference type="RefSeq" id="WP_248647304.1">
    <property type="nucleotide sequence ID" value="NZ_CP096574.1"/>
</dbReference>
<dbReference type="EMBL" id="CP096574">
    <property type="protein sequence ID" value="UPU37998.1"/>
    <property type="molecule type" value="Genomic_DNA"/>
</dbReference>
<feature type="compositionally biased region" description="Low complexity" evidence="1">
    <location>
        <begin position="1209"/>
        <end position="1221"/>
    </location>
</feature>
<feature type="region of interest" description="Disordered" evidence="1">
    <location>
        <begin position="5220"/>
        <end position="5260"/>
    </location>
</feature>
<protein>
    <submittedName>
        <fullName evidence="2">LEPR-XLL domain-containing protein</fullName>
    </submittedName>
</protein>
<sequence>MGMLGRFSRFAEKVASGKREVAPRVVHFETLECRVLLSADPILAPVVVQAADVVAPLADSAGGSPGAAPLADAQGALAAADATPASGVALQASVTLLGSLGATGQGETRPEVSIAGTGGDDAFSVDLATMTVAGGAGTPVILEGDLLRIDGGDGNDTLVITGTDGDDVISVDGEHHLVTVNSTSISYEGFEKIGIDGGAGTDDILVGSSIVLEKGVSLAAETITVNGNVTAAAGDISLVAVATGDGILGDVRGRITVNDAELTGANIFLTAASTVTATAGDLIDAPDADVALIKVASHAEIEVGGASLLTGAGQVTLTASSTVDTTAVALANTSKEDTETDAAVAASSVDSAAAVHIGGSTSVTAGGTLVMGAANRRTVRTVADGSAGGAGGSVAVAVVSGNTEAVIDESASVSAGSITVVASSVDDISTEAKAASGGATNDGAAPPTASERTLAEHDARTGAGNVAFAAAVAVTELDHSTTRAGIASSGPVLTSGLLTVRSLGAAGSSATADGSSVAAGSTGAGVAVALNLADVDHEAYIGGSGIVGAGGVVLEAGGAPDAAVAPQGEGVSAVAVSGHSAGEAEVAGALAQNIADVGNSATIRGGATVVIMGGDVALTAQSNTSCTATARPESEGEANPGVGVSVALNVGNAATVAELQDGATVTGASDLTLISVSSNSTETAAKGGGAANGVGGEGGAVSVTVANSLTRADLGSGPAQRLSGDLTVIAGHIGGHATAADGSAAGDNAAMGTALALDMVADTTLARTGRDVEAGGGVTLAATTLASGVADAKASTVGAQGESDGADPAGVDGRVAQERELVNQKAASAGTVGASDAPESPGAATSAGGVSVAAAIGVNLADSGSRAIVADGVSITCGGTLTVRAGNNSDGSAKADGSTTSDSSPGIGAAVAINAPRVTSEASIGSNARVRAGGLLVEATVPDRFGDTTQSFSAEATAGASSGKTGVAGALAVDVAHVSAGAVLKSGAEVTIAGDATLSAETRSVSNAWAAPEGVGAAAGDLGVGASVAFNIADAATVAELEDGAALLGGDDVTLSASSDNSASTTARAGAAAGGGSGTGIGGAVACTVANSETRADLGSGGELGIAGDLTVSASHTGRTVTQGDGSSTGTRAGVGLVLALNVGDDTTTATTGRDVAASERATFAAQSSAAKSAEAKASAAGGKATPGVDGGVDGQVAQEREQADRKAAAAGSKGSADAPATPKAETPGGAVSVAAAVAVNLSASRVQAYLPEGGSITAAGPVTVSAADAGDASATADGSATGLASVGIGAAVAINSAEASCAALVGSNASVRAGDLYVESGGSRTFAAEAVSGACAGGVGVAGGLAVNTSDAVSSAVIGSGARIETAGGDVSLAAENVAGLTAKARPEALLPGAGVGVGASVAINVGDTTTRAEIEDGATIAGAGDVLLSSISSRSLATTAAGGASGGTTVTPAVAVAIADDQVTARVGALADGALTVSGEVVIEADRTATAALSADADAAGSDVAVGAVVGVSLTSGSCSASLARDLDAGGTVNITARTRQTSGVDVTGGAQGTPALGSSVDGEISRQLQGTPATAGASVPTVQDKVAGANATALLQSGTSGAAVGVAAAIGVNRLESENAASVAAGVKLTAAGAARIDARSASAATAKATGAAQGLANATGVGAAVAVNEASLLNRAAIGAAAEVSADGITVRAAMTPSTANNNFSVSAEAAGGGRDYGIAGAAGVNDLDMVTEASVGAGARLASGGGIDITATDALAYRNRAGGAGSGVGTGVGASLAANLISQQAYAVLGSGVEADAAGATTVAAGASIGQLDPDYATVAIGHATTTGGPSVAGSGIVDVVAQRTKAGVADGATLNASEGGASGAGQSVTVAATSTMGVVNGAGGLAGTVGATGVGICLDVGVVTKETEAYISAGAKVYAHDSVTLKASSVQNVTSLALSAGAAVDGGTAGCLTVFDLKSLTRAAIDGTADHAATVRAGGALEVSASDTSNLNSAAVTLPAAAGTAVGAATATNLVAVTAVARIAHADVAAGGVTISASSLPCIRSLSAGVSGSGGTAVSGAIRANSITSSAEAHVEDSALESAGNVVLDAREAASGTAPGFWHLLPGGVANEILSTAADTPLDWSANMLAASVGLATAGGSAVGGAIGRNELVSTVRSRIRNSEVSAAGSVTLGSLNKSSAAAYTAGLSASGEFALDAAGALNDATATVEAVIDGGASVTAGQALDLRATDDSSITSVALNLAASGSTAGGVNGSVNLVDHTTRAAVDGSQVKTGAALGLRAVSNAAIDSFARAAAASGNAAGVLFATVNRVWNTTGASIENGAEVHAAGAVSLFATDTSRIDSVAFGVSASGGIAAGAAVAANLVTSEVRSAVAGSSLESGSFLTMVSRSSATVRALAIGCTGSGSIGATLAVLGNSIDTTVTSKVTGSTVYTADDVRVEALETAPASTGEMPLSDAQKSERDRALGATPSGFQGANVSSLNVNLQGSGGVAAGIALTGNSINGRIEAEIVNSTLQAGVDSSGAVRNSLADVTLTALAGSKISAVTTGMVGSGSVAASATGFGNVIHGTLSASIRSGSTVKAGGAATLSASDRSEIRSVAHSVTGSGAIAAGALIGSNVISGTTEALVSGSSVRCGYTLELWAASSADLLSFSGGVAGAGAISGILSLSANTVDNQVAAGVVNEGAAASDVDAEDTITVSARSNSTIDALAFGVAGSGGGAAGAAVSVNEVGGSIQTRVSGSTLDCTDGGLNMSAASSQAVRSVSYGVAGSGGFGLNLAGVGNVVRNSISSRIDGATVRVRGDVNLAAGDGKAGILPPLAIPAQQQAAIADATADSPLSSETLTGSNILSLVVGTAGAGAGALNVALVGNSIGNSIGTAISASNVTSTHHDINLDARSDSGIVALTAGLAVSGGVSIDARGMGNTVRNRIESAVDNGSMARASIGGVVLSAQDASSIDSAGLSFSGAAGLAGATMVAVNDIANAVSADIKGATVLADLGLQLSALEDADVFSSVRGVAASAGGSAALSLAVNEVGNTTTASITDCPYVRSNQGVALVATDLTTVEAVGVGFSAAAGGALGAAASRNEIGNGVHATVSNATVVGGDIALAARSTPVARSFAGGMGLAGFAGIAAAQATNTVANAVDAAVHDATVTSRGSVSITASDAAPAVPQAENSVIQEVNAVLAGNGVAEVDPGANIAAVAASFQAALGVSAGAALVDNEIDNTVKAEAVNANLTAANDIAISAGSRERVAALAAGRSIAAVAGSASSVDNGSTTETTADISGRSTVSAGGNIAISATDNLAVDSLALNLAAGAGAVGGARTSTTIVDNTHAFFEGSSAGMSQIVKAASLDILADSDYSVSGRSRGLADALIAAGSSEATATVLGATKAYVGDHVEIGAAASLDDIGIKARSGVSLTSNAEGLTGGVLAGGRNAATATIDPTVAAFVGNAHIAAGRIGVTARGDVAADTDVKGRLVAVGAVGESESRAQVSPTVSAAVAPGARIEGGALAISSECAAGADAFGTASVASVVDVTGAEVTAPVTPRVTAAIGDNAVITVTGMLSVTAGAYDRANARAESSTLGVLKQGGISSNASLKPVITSRVGNGARIAAGEVSLQALHNMKADGSILEQGDESFATLSSEAVFGGSGVTSRADLVADVLTDVGDGATVTSTGDISLLAYAFNKAHAEVTGTLTAGAIGSLDVVGEALQYGSTAVSTGAGVTLKAGEDLLIAAHTQTNSSAKGGGSVEGGVSGGKTRATATSEGLQTTAAIGANNALSAAAALTVQAEKITDIRAEAQLAGNGTRNLQNDIIAVAEAFMKGNGTNVMVGPSSHIEAEEVQLRSEDLSLQIVAKATSSNTGSAVGTSDSRLSEAAESTTQVVVRQGTDIKGTASIRLSSLQEHLFVWTEAKATATSRFVRTYDSNTFTHSTWSLITTEDGTAMVTGNLLVEQTAYYTQDQTLITFNSDVEVLTPPAQLVVNADGTVTGDGISAHVVDGSVVVDAVANTGTGKVRFDSPFGTLKGNASFVFSTSMPVHIVNRSQLDLVVNDIDTIGAGVVTPDLTFAVADRRDFHYTVGTAPRETALTIENYGDSSIRLAGFIDNSYGTTAIYNFGRGDIFAQGGTVRSRAVKVDSRGDIGASGALLPIELTQVALSGVVLNPELTLVAAGDIHAEVRGLDLDGNGSLDYRAFIKEISAGGLGELNLWDSRQFGPGAIGNTPPLTTLPEPSSPTAGTSTYLVDKGGTDTGNLYLFSSDNDLELAGAIDYGSGDVVISTAGSIKSVSAGQVISAGSIVIDSRSADVGELFNPIRVDTGTGTLSSVTAGDVHLAEVSGDMRVGVVFTNAGVVALSSAGGISDSSNGDFASISGSDVTLVAAGGIGTADDMVQIDSGLLQATAGEGIYLEEVAGDLNLDRVLSATGDVVLEADGSIVDSGNDREADVIARGISLVSRNGHIGEGPDGLQVDSSASEAGLLDATAAGDIHLTETVDDMRIGEITSESGAVTLVVYDSYQPGDTSSATVFGAVEAGGKVELLAGDNVQVLGRITAGDSVRIQGDYQDADPGIGTTLELIGAVEGKTVSILGGDDDDRIGIVSVAAESASVEAFRGDDLIYLGRSVGGSDRDGLLDGIDARLTVDGGQQNDTDLLLLDDSADTSADSGIVTDSLVSGFGMGGVVHYREIESLTVLAGAGPNSIGIRSTAVGTETSVVGGRGDDIFNVSSDAPENLGNLDGIRSDLRLDAGGGDNTLNVSDRGNASGRGSIGADAVITDHDITGMTGDGLHSGTISFQTSGRFTGGVNIYAGSGNDRIAVESTLSGTVTTVKAGEGRDLLAAEGEGGADNGVLALFGEGGADVINGAAWNSALVVFGDSGELTLSGEGALLAATGTDTGVGANDSIMAGDGTNSILGGGGDDRIMTGNGDNTVLGDNGAIQYGSDGRLLSVVSEATAADGVDSIMGGDGDNVVAGGGAGDLITTGSGNDVILGDDGSASFRGGVLVGIASGPGANGGDDVIHAGGGNNTVIGGLGKDTITTGNGYDIIIGDNGEAAFTDGGVITSVATRDPARGDGDTIAGANGTNIMLGGTGGDTITGGSGFDVVIGDNGRATFTSGRLATISSSDPAYDGDDIIRTFGGGDVILGGTGDDIIKPAEAITFARPSGVREGSSLEPSAPILALYPRGSGPADGATGNGHGAVASELSDGGDIDERLQLSFHDTGPQGQPGRNDEPVQEEDTAYPETAPAAESPQGADGAERRLPVRALGRVVVPAAGAGGAESAPVADADGADIPLEVVAGLLGWRVRSAPLHARKGTRGERHHGTEWGEGGRRFKRWI</sequence>
<dbReference type="PROSITE" id="PS00330">
    <property type="entry name" value="HEMOLYSIN_CALCIUM"/>
    <property type="match status" value="1"/>
</dbReference>
<organism evidence="2 3">
    <name type="scientific">Geomonas paludis</name>
    <dbReference type="NCBI Taxonomy" id="2740185"/>
    <lineage>
        <taxon>Bacteria</taxon>
        <taxon>Pseudomonadati</taxon>
        <taxon>Thermodesulfobacteriota</taxon>
        <taxon>Desulfuromonadia</taxon>
        <taxon>Geobacterales</taxon>
        <taxon>Geobacteraceae</taxon>
        <taxon>Geomonas</taxon>
    </lineage>
</organism>
<dbReference type="NCBIfam" id="NF012206">
    <property type="entry name" value="LktA_tand_53"/>
    <property type="match status" value="12"/>
</dbReference>
<evidence type="ECO:0000313" key="3">
    <source>
        <dbReference type="Proteomes" id="UP000831485"/>
    </source>
</evidence>
<feature type="region of interest" description="Disordered" evidence="1">
    <location>
        <begin position="1199"/>
        <end position="1228"/>
    </location>
</feature>
<dbReference type="InterPro" id="IPR053786">
    <property type="entry name" value="LEPRxLL_CS"/>
</dbReference>
<dbReference type="InterPro" id="IPR018511">
    <property type="entry name" value="Hemolysin-typ_Ca-bd_CS"/>
</dbReference>
<dbReference type="NCBIfam" id="NF012209">
    <property type="entry name" value="LEPR-8K"/>
    <property type="match status" value="1"/>
</dbReference>
<dbReference type="Proteomes" id="UP000831485">
    <property type="component" value="Chromosome"/>
</dbReference>
<name>A0ABY4LJ22_9BACT</name>
<evidence type="ECO:0000256" key="1">
    <source>
        <dbReference type="SAM" id="MobiDB-lite"/>
    </source>
</evidence>
<feature type="compositionally biased region" description="Basic and acidic residues" evidence="1">
    <location>
        <begin position="5319"/>
        <end position="5334"/>
    </location>
</feature>
<feature type="region of interest" description="Disordered" evidence="1">
    <location>
        <begin position="885"/>
        <end position="904"/>
    </location>
</feature>
<feature type="compositionally biased region" description="Basic and acidic residues" evidence="1">
    <location>
        <begin position="1199"/>
        <end position="1208"/>
    </location>
</feature>
<keyword evidence="3" id="KW-1185">Reference proteome</keyword>
<proteinExistence type="predicted"/>
<feature type="region of interest" description="Disordered" evidence="1">
    <location>
        <begin position="2451"/>
        <end position="2478"/>
    </location>
</feature>
<dbReference type="SUPFAM" id="SSF51120">
    <property type="entry name" value="beta-Roll"/>
    <property type="match status" value="2"/>
</dbReference>